<evidence type="ECO:0000313" key="1">
    <source>
        <dbReference type="EMBL" id="POH35638.1"/>
    </source>
</evidence>
<organism evidence="1 2">
    <name type="scientific">Sinorhizobium americanum</name>
    <dbReference type="NCBI Taxonomy" id="194963"/>
    <lineage>
        <taxon>Bacteria</taxon>
        <taxon>Pseudomonadati</taxon>
        <taxon>Pseudomonadota</taxon>
        <taxon>Alphaproteobacteria</taxon>
        <taxon>Hyphomicrobiales</taxon>
        <taxon>Rhizobiaceae</taxon>
        <taxon>Sinorhizobium/Ensifer group</taxon>
        <taxon>Sinorhizobium</taxon>
    </lineage>
</organism>
<reference evidence="1 2" key="1">
    <citation type="journal article" date="2014" name="Syst. Appl. Microbiol.">
        <title>Microsymbionts of Phaseolus vulgaris in acid and alkaline soils of Mexico.</title>
        <authorList>
            <person name="Verastegui-Valdes M.M."/>
            <person name="Zhang Y.J."/>
            <person name="Rivera-Orduna F.N."/>
            <person name="Cheng H.P."/>
            <person name="Sui X.H."/>
            <person name="Wang E.T."/>
        </authorList>
    </citation>
    <scope>NUCLEOTIDE SEQUENCE [LARGE SCALE GENOMIC DNA]</scope>
    <source>
        <strain evidence="1 2">FG01</strain>
    </source>
</reference>
<dbReference type="EMBL" id="LODU01000002">
    <property type="protein sequence ID" value="POH35638.1"/>
    <property type="molecule type" value="Genomic_DNA"/>
</dbReference>
<comment type="caution">
    <text evidence="1">The sequence shown here is derived from an EMBL/GenBank/DDBJ whole genome shotgun (WGS) entry which is preliminary data.</text>
</comment>
<name>A0A2S3YVI4_9HYPH</name>
<evidence type="ECO:0000313" key="2">
    <source>
        <dbReference type="Proteomes" id="UP000237511"/>
    </source>
</evidence>
<dbReference type="Proteomes" id="UP000237511">
    <property type="component" value="Unassembled WGS sequence"/>
</dbReference>
<proteinExistence type="predicted"/>
<gene>
    <name evidence="1" type="ORF">ATY31_02200</name>
</gene>
<dbReference type="AlphaFoldDB" id="A0A2S3YVI4"/>
<dbReference type="RefSeq" id="WP_097527014.1">
    <property type="nucleotide sequence ID" value="NZ_LODU01000002.1"/>
</dbReference>
<protein>
    <submittedName>
        <fullName evidence="1">Uncharacterized protein</fullName>
    </submittedName>
</protein>
<accession>A0A2S3YVI4</accession>
<sequence length="169" mass="18911">MFFANATRGLALAGTDFVYLDEGAYGVIFVNRDAGRIRKVYRRQQDEAHVRAVFDAEADAYIRAASSPALLCLIPAHFQVCTLQQVIDRDGNDVSAEFFPNLAFETEFVNATFHKIGNIGGDEIRCIRRLFRAAGINHTTDMSVSLTADGRISKVIDFAVEEHEIWHQD</sequence>